<dbReference type="SUPFAM" id="SSF52540">
    <property type="entry name" value="P-loop containing nucleoside triphosphate hydrolases"/>
    <property type="match status" value="1"/>
</dbReference>
<feature type="coiled-coil region" evidence="3">
    <location>
        <begin position="630"/>
        <end position="664"/>
    </location>
</feature>
<dbReference type="Pfam" id="PF02463">
    <property type="entry name" value="SMC_N"/>
    <property type="match status" value="1"/>
</dbReference>
<gene>
    <name evidence="5" type="ORF">M896_080650</name>
</gene>
<dbReference type="InterPro" id="IPR024704">
    <property type="entry name" value="SMC"/>
</dbReference>
<dbReference type="GeneID" id="26262105"/>
<dbReference type="SMART" id="SM00968">
    <property type="entry name" value="SMC_hinge"/>
    <property type="match status" value="1"/>
</dbReference>
<dbReference type="VEuPathDB" id="MicrosporidiaDB:M896_080650"/>
<organism evidence="5 6">
    <name type="scientific">Ordospora colligata OC4</name>
    <dbReference type="NCBI Taxonomy" id="1354746"/>
    <lineage>
        <taxon>Eukaryota</taxon>
        <taxon>Fungi</taxon>
        <taxon>Fungi incertae sedis</taxon>
        <taxon>Microsporidia</taxon>
        <taxon>Ordosporidae</taxon>
        <taxon>Ordospora</taxon>
    </lineage>
</organism>
<dbReference type="OrthoDB" id="5575062at2759"/>
<dbReference type="SUPFAM" id="SSF75553">
    <property type="entry name" value="Smc hinge domain"/>
    <property type="match status" value="1"/>
</dbReference>
<reference evidence="5 6" key="1">
    <citation type="journal article" date="2014" name="MBio">
        <title>The Ordospora colligata genome; evolution of extreme reduction in microsporidia and host-to-parasite horizontal gene transfer.</title>
        <authorList>
            <person name="Pombert J.-F."/>
            <person name="Haag K.L."/>
            <person name="Beidas S."/>
            <person name="Ebert D."/>
            <person name="Keeling P.J."/>
        </authorList>
    </citation>
    <scope>NUCLEOTIDE SEQUENCE [LARGE SCALE GENOMIC DNA]</scope>
    <source>
        <strain evidence="5 6">OC4</strain>
    </source>
</reference>
<feature type="coiled-coil region" evidence="3">
    <location>
        <begin position="916"/>
        <end position="950"/>
    </location>
</feature>
<dbReference type="Gene3D" id="1.20.1060.20">
    <property type="match status" value="1"/>
</dbReference>
<dbReference type="InterPro" id="IPR010935">
    <property type="entry name" value="SMC_hinge"/>
</dbReference>
<feature type="coiled-coil region" evidence="3">
    <location>
        <begin position="726"/>
        <end position="818"/>
    </location>
</feature>
<dbReference type="GO" id="GO:0051276">
    <property type="term" value="P:chromosome organization"/>
    <property type="evidence" value="ECO:0007669"/>
    <property type="project" value="InterPro"/>
</dbReference>
<proteinExistence type="predicted"/>
<dbReference type="AlphaFoldDB" id="A0A0B2UK36"/>
<dbReference type="Gene3D" id="3.30.70.1620">
    <property type="match status" value="1"/>
</dbReference>
<dbReference type="GO" id="GO:0005634">
    <property type="term" value="C:nucleus"/>
    <property type="evidence" value="ECO:0007669"/>
    <property type="project" value="UniProtKB-SubCell"/>
</dbReference>
<evidence type="ECO:0000256" key="2">
    <source>
        <dbReference type="ARBA" id="ARBA00023054"/>
    </source>
</evidence>
<accession>A0A0B2UK36</accession>
<keyword evidence="6" id="KW-1185">Reference proteome</keyword>
<evidence type="ECO:0000256" key="3">
    <source>
        <dbReference type="SAM" id="Coils"/>
    </source>
</evidence>
<dbReference type="InParanoid" id="A0A0B2UK36"/>
<dbReference type="STRING" id="1354746.A0A0B2UK36"/>
<comment type="caution">
    <text evidence="5">The sequence shown here is derived from an EMBL/GenBank/DDBJ whole genome shotgun (WGS) entry which is preliminary data.</text>
</comment>
<dbReference type="RefSeq" id="XP_014563372.1">
    <property type="nucleotide sequence ID" value="XM_014707886.1"/>
</dbReference>
<feature type="domain" description="SMC hinge" evidence="4">
    <location>
        <begin position="491"/>
        <end position="600"/>
    </location>
</feature>
<name>A0A0B2UK36_9MICR</name>
<dbReference type="GO" id="GO:0005694">
    <property type="term" value="C:chromosome"/>
    <property type="evidence" value="ECO:0007669"/>
    <property type="project" value="InterPro"/>
</dbReference>
<dbReference type="PIRSF" id="PIRSF005719">
    <property type="entry name" value="SMC"/>
    <property type="match status" value="1"/>
</dbReference>
<evidence type="ECO:0000313" key="5">
    <source>
        <dbReference type="EMBL" id="KHN69330.1"/>
    </source>
</evidence>
<dbReference type="FunCoup" id="A0A0B2UK36">
    <property type="interactions" value="188"/>
</dbReference>
<dbReference type="HOGENOM" id="CLU_001042_4_1_1"/>
<dbReference type="InterPro" id="IPR027417">
    <property type="entry name" value="P-loop_NTPase"/>
</dbReference>
<dbReference type="EMBL" id="JOKQ01000008">
    <property type="protein sequence ID" value="KHN69330.1"/>
    <property type="molecule type" value="Genomic_DNA"/>
</dbReference>
<dbReference type="Gene3D" id="3.40.50.300">
    <property type="entry name" value="P-loop containing nucleotide triphosphate hydrolases"/>
    <property type="match status" value="2"/>
</dbReference>
<dbReference type="Pfam" id="PF06470">
    <property type="entry name" value="SMC_hinge"/>
    <property type="match status" value="1"/>
</dbReference>
<evidence type="ECO:0000256" key="1">
    <source>
        <dbReference type="ARBA" id="ARBA00004123"/>
    </source>
</evidence>
<protein>
    <submittedName>
        <fullName evidence="5">Chromosome segregation ATPase</fullName>
    </submittedName>
</protein>
<feature type="coiled-coil region" evidence="3">
    <location>
        <begin position="281"/>
        <end position="487"/>
    </location>
</feature>
<dbReference type="InterPro" id="IPR036277">
    <property type="entry name" value="SMC_hinge_sf"/>
</dbReference>
<dbReference type="Proteomes" id="UP000031056">
    <property type="component" value="Unassembled WGS sequence"/>
</dbReference>
<dbReference type="GO" id="GO:0016887">
    <property type="term" value="F:ATP hydrolysis activity"/>
    <property type="evidence" value="ECO:0007669"/>
    <property type="project" value="InterPro"/>
</dbReference>
<evidence type="ECO:0000313" key="6">
    <source>
        <dbReference type="Proteomes" id="UP000031056"/>
    </source>
</evidence>
<sequence>MDLRLESVTVHNFKSYRGTHVVDGLDPGFTAIIGPNGSGKSNIIDGILFVLGFRAKKMRHSSLRELIYNGEHREDMCYVELKFNKFTIRREAYQSRKSRYLVDGDERSTAEVAGLLSSEGVDMEHNRFLILQGEIESIAMMKPVNEGLLEYMEDVIGTSKYKADIKEGEEEMKKCINEYEGKAAMLSFYMKEYEHVERRKQEGMRAVEERLKYLSHSRDLHMLNAEVGRRRIHRLQIEREEVQSAIEQLIARIEENKHVLSNMDKDTVNASRKTRDVECKYVEIRRVYRKEERENRMIEDEMKMLQKRIVELNNQIEEAKKMDAIRQIKEAEYKVEMKNNEMEIKSSGKEASLIRKEIQEEQRNAEMKSKEKIEKIKEAEASLMQALKKKEEVCKVFRRYEERMEQLGYRKRDFEKKINDIDVKMEKIEGCKVSGNKDESQVKTEIEEVERDIEKTRREIGKRMQRASEYKENMESESKEKEIFEKVKNIPGVHGRLRDIGGVDAKYAKALFAAGKGLGGIVVDNTSTAERCVAEIKRLGVGRGMFMIVDRMGEMPVLRDEGVLYMCSLVECKEEFKKCFYFVLKDTVVCDDLEAAERIAFGRQRRRVVTLDGKLIEKSGVMSGGKRGGKAKETGDIEQAYEKMNELRNKLIKELCAIKNAKEREMLERQRKKYVTENEIVCREMRSVGGVDEKKEVELVNSELEDIKKKICVLRKEVEGLIPDYVVKNKERLTQLNAKIEGYERRNVELKMWMSEIEQGNVIDKEEEMRKINKRMSEIRLKDVSEIKSEMQRSQNEYNRNVAEQRRLEEQMNALRMEMKNGYDSEIKLKNRMEDIADGIEDSLKQVNEGEKHAIKICSEMKVYGDVIGSIAEPLSGLDMIDDESVERMRKKLGGVVAKMNGVVMSEIDCEVLKEYESVRNEYVKARDECEGMKKKMEGIRSRIEGMKKRRLDEFLDGLRQISKSLKEIYKEITYGGNAELELVDHLDPFSEGVVLSVMPPKKSWKSVSKLSGGEKTLSSLALIFALHRYKPSPFYVMDEIDAALDYRNVSVVSNYIKEMSATAQFVVISLRSDMFELSNTLVGVYKTENVSKFLVVDVGKLSIS</sequence>
<keyword evidence="2 3" id="KW-0175">Coiled coil</keyword>
<dbReference type="GO" id="GO:0005524">
    <property type="term" value="F:ATP binding"/>
    <property type="evidence" value="ECO:0007669"/>
    <property type="project" value="InterPro"/>
</dbReference>
<dbReference type="PANTHER" id="PTHR18937">
    <property type="entry name" value="STRUCTURAL MAINTENANCE OF CHROMOSOMES SMC FAMILY MEMBER"/>
    <property type="match status" value="1"/>
</dbReference>
<dbReference type="InterPro" id="IPR003395">
    <property type="entry name" value="RecF/RecN/SMC_N"/>
</dbReference>
<comment type="subcellular location">
    <subcellularLocation>
        <location evidence="1">Nucleus</location>
    </subcellularLocation>
</comment>
<evidence type="ECO:0000259" key="4">
    <source>
        <dbReference type="SMART" id="SM00968"/>
    </source>
</evidence>